<dbReference type="EMBL" id="KB008146">
    <property type="protein sequence ID" value="ELR11917.1"/>
    <property type="molecule type" value="Genomic_DNA"/>
</dbReference>
<keyword evidence="3" id="KW-1185">Reference proteome</keyword>
<evidence type="ECO:0000313" key="2">
    <source>
        <dbReference type="EMBL" id="ELR11917.1"/>
    </source>
</evidence>
<proteinExistence type="predicted"/>
<feature type="non-terminal residue" evidence="2">
    <location>
        <position position="1"/>
    </location>
</feature>
<dbReference type="GeneID" id="14912358"/>
<dbReference type="Proteomes" id="UP000011083">
    <property type="component" value="Unassembled WGS sequence"/>
</dbReference>
<dbReference type="KEGG" id="acan:ACA1_275170"/>
<evidence type="ECO:0000313" key="3">
    <source>
        <dbReference type="Proteomes" id="UP000011083"/>
    </source>
</evidence>
<accession>L8GFX8</accession>
<feature type="compositionally biased region" description="Low complexity" evidence="1">
    <location>
        <begin position="8"/>
        <end position="23"/>
    </location>
</feature>
<gene>
    <name evidence="2" type="ORF">ACA1_275170</name>
</gene>
<name>L8GFX8_ACACF</name>
<feature type="region of interest" description="Disordered" evidence="1">
    <location>
        <begin position="1"/>
        <end position="52"/>
    </location>
</feature>
<dbReference type="AlphaFoldDB" id="L8GFX8"/>
<reference evidence="2 3" key="1">
    <citation type="journal article" date="2013" name="Genome Biol.">
        <title>Genome of Acanthamoeba castellanii highlights extensive lateral gene transfer and early evolution of tyrosine kinase signaling.</title>
        <authorList>
            <person name="Clarke M."/>
            <person name="Lohan A.J."/>
            <person name="Liu B."/>
            <person name="Lagkouvardos I."/>
            <person name="Roy S."/>
            <person name="Zafar N."/>
            <person name="Bertelli C."/>
            <person name="Schilde C."/>
            <person name="Kianianmomeni A."/>
            <person name="Burglin T.R."/>
            <person name="Frech C."/>
            <person name="Turcotte B."/>
            <person name="Kopec K.O."/>
            <person name="Synnott J.M."/>
            <person name="Choo C."/>
            <person name="Paponov I."/>
            <person name="Finkler A."/>
            <person name="Soon Heng Tan C."/>
            <person name="Hutchins A.P."/>
            <person name="Weinmeier T."/>
            <person name="Rattei T."/>
            <person name="Chu J.S."/>
            <person name="Gimenez G."/>
            <person name="Irimia M."/>
            <person name="Rigden D.J."/>
            <person name="Fitzpatrick D.A."/>
            <person name="Lorenzo-Morales J."/>
            <person name="Bateman A."/>
            <person name="Chiu C.H."/>
            <person name="Tang P."/>
            <person name="Hegemann P."/>
            <person name="Fromm H."/>
            <person name="Raoult D."/>
            <person name="Greub G."/>
            <person name="Miranda-Saavedra D."/>
            <person name="Chen N."/>
            <person name="Nash P."/>
            <person name="Ginger M.L."/>
            <person name="Horn M."/>
            <person name="Schaap P."/>
            <person name="Caler L."/>
            <person name="Loftus B."/>
        </authorList>
    </citation>
    <scope>NUCLEOTIDE SEQUENCE [LARGE SCALE GENOMIC DNA]</scope>
    <source>
        <strain evidence="2 3">Neff</strain>
    </source>
</reference>
<feature type="non-terminal residue" evidence="2">
    <location>
        <position position="52"/>
    </location>
</feature>
<organism evidence="2 3">
    <name type="scientific">Acanthamoeba castellanii (strain ATCC 30010 / Neff)</name>
    <dbReference type="NCBI Taxonomy" id="1257118"/>
    <lineage>
        <taxon>Eukaryota</taxon>
        <taxon>Amoebozoa</taxon>
        <taxon>Discosea</taxon>
        <taxon>Longamoebia</taxon>
        <taxon>Centramoebida</taxon>
        <taxon>Acanthamoebidae</taxon>
        <taxon>Acanthamoeba</taxon>
    </lineage>
</organism>
<dbReference type="RefSeq" id="XP_004333930.1">
    <property type="nucleotide sequence ID" value="XM_004333882.1"/>
</dbReference>
<protein>
    <submittedName>
        <fullName evidence="2">Uncharacterized protein</fullName>
    </submittedName>
</protein>
<evidence type="ECO:0000256" key="1">
    <source>
        <dbReference type="SAM" id="MobiDB-lite"/>
    </source>
</evidence>
<sequence>GRGVEADQGLARRLRQQGQPAGRQRVRPDLPRHGLPRQLLPRETAHRRSPLL</sequence>
<dbReference type="VEuPathDB" id="AmoebaDB:ACA1_275170"/>